<dbReference type="Proteomes" id="UP000886520">
    <property type="component" value="Chromosome 17"/>
</dbReference>
<dbReference type="InterPro" id="IPR011032">
    <property type="entry name" value="GroES-like_sf"/>
</dbReference>
<evidence type="ECO:0000256" key="1">
    <source>
        <dbReference type="ARBA" id="ARBA00023002"/>
    </source>
</evidence>
<dbReference type="SUPFAM" id="SSF51735">
    <property type="entry name" value="NAD(P)-binding Rossmann-fold domains"/>
    <property type="match status" value="1"/>
</dbReference>
<dbReference type="GO" id="GO:0016628">
    <property type="term" value="F:oxidoreductase activity, acting on the CH-CH group of donors, NAD or NADP as acceptor"/>
    <property type="evidence" value="ECO:0007669"/>
    <property type="project" value="InterPro"/>
</dbReference>
<dbReference type="AlphaFoldDB" id="A0A9D4UHK6"/>
<dbReference type="SMART" id="SM00829">
    <property type="entry name" value="PKS_ER"/>
    <property type="match status" value="1"/>
</dbReference>
<gene>
    <name evidence="3" type="ORF">GOP47_0018345</name>
</gene>
<evidence type="ECO:0000313" key="3">
    <source>
        <dbReference type="EMBL" id="KAI5067817.1"/>
    </source>
</evidence>
<feature type="domain" description="Enoyl reductase (ER)" evidence="2">
    <location>
        <begin position="44"/>
        <end position="362"/>
    </location>
</feature>
<dbReference type="PANTHER" id="PTHR43205">
    <property type="entry name" value="PROSTAGLANDIN REDUCTASE"/>
    <property type="match status" value="1"/>
</dbReference>
<dbReference type="PANTHER" id="PTHR43205:SF7">
    <property type="entry name" value="PROSTAGLANDIN REDUCTASE 1"/>
    <property type="match status" value="1"/>
</dbReference>
<dbReference type="InterPro" id="IPR020843">
    <property type="entry name" value="ER"/>
</dbReference>
<evidence type="ECO:0000313" key="4">
    <source>
        <dbReference type="Proteomes" id="UP000886520"/>
    </source>
</evidence>
<evidence type="ECO:0000259" key="2">
    <source>
        <dbReference type="SMART" id="SM00829"/>
    </source>
</evidence>
<dbReference type="FunFam" id="3.40.50.720:FF:000121">
    <property type="entry name" value="Prostaglandin reductase 2"/>
    <property type="match status" value="1"/>
</dbReference>
<accession>A0A9D4UHK6</accession>
<keyword evidence="4" id="KW-1185">Reference proteome</keyword>
<comment type="caution">
    <text evidence="3">The sequence shown here is derived from an EMBL/GenBank/DDBJ whole genome shotgun (WGS) entry which is preliminary data.</text>
</comment>
<dbReference type="OrthoDB" id="809632at2759"/>
<protein>
    <recommendedName>
        <fullName evidence="2">Enoyl reductase (ER) domain-containing protein</fullName>
    </recommendedName>
</protein>
<reference evidence="3" key="1">
    <citation type="submission" date="2021-01" db="EMBL/GenBank/DDBJ databases">
        <title>Adiantum capillus-veneris genome.</title>
        <authorList>
            <person name="Fang Y."/>
            <person name="Liao Q."/>
        </authorList>
    </citation>
    <scope>NUCLEOTIDE SEQUENCE</scope>
    <source>
        <strain evidence="3">H3</strain>
        <tissue evidence="3">Leaf</tissue>
    </source>
</reference>
<feature type="non-terminal residue" evidence="3">
    <location>
        <position position="374"/>
    </location>
</feature>
<dbReference type="Gene3D" id="3.90.180.10">
    <property type="entry name" value="Medium-chain alcohol dehydrogenases, catalytic domain"/>
    <property type="match status" value="1"/>
</dbReference>
<dbReference type="InterPro" id="IPR036291">
    <property type="entry name" value="NAD(P)-bd_dom_sf"/>
</dbReference>
<dbReference type="SUPFAM" id="SSF50129">
    <property type="entry name" value="GroES-like"/>
    <property type="match status" value="1"/>
</dbReference>
<dbReference type="EMBL" id="JABFUD020000017">
    <property type="protein sequence ID" value="KAI5067817.1"/>
    <property type="molecule type" value="Genomic_DNA"/>
</dbReference>
<dbReference type="InterPro" id="IPR041694">
    <property type="entry name" value="ADH_N_2"/>
</dbReference>
<dbReference type="InterPro" id="IPR013149">
    <property type="entry name" value="ADH-like_C"/>
</dbReference>
<dbReference type="Pfam" id="PF00107">
    <property type="entry name" value="ADH_zinc_N"/>
    <property type="match status" value="1"/>
</dbReference>
<dbReference type="InterPro" id="IPR045010">
    <property type="entry name" value="MDR_fam"/>
</dbReference>
<dbReference type="Gene3D" id="3.40.50.720">
    <property type="entry name" value="NAD(P)-binding Rossmann-like Domain"/>
    <property type="match status" value="1"/>
</dbReference>
<organism evidence="3 4">
    <name type="scientific">Adiantum capillus-veneris</name>
    <name type="common">Maidenhair fern</name>
    <dbReference type="NCBI Taxonomy" id="13818"/>
    <lineage>
        <taxon>Eukaryota</taxon>
        <taxon>Viridiplantae</taxon>
        <taxon>Streptophyta</taxon>
        <taxon>Embryophyta</taxon>
        <taxon>Tracheophyta</taxon>
        <taxon>Polypodiopsida</taxon>
        <taxon>Polypodiidae</taxon>
        <taxon>Polypodiales</taxon>
        <taxon>Pteridineae</taxon>
        <taxon>Pteridaceae</taxon>
        <taxon>Vittarioideae</taxon>
        <taxon>Adiantum</taxon>
    </lineage>
</organism>
<sequence length="374" mass="41675">EREMEDASEAQVCGRGVEGRVWKKEVVMVSRPQGMPVEANFEVRRSELVFQVPPPPGFLLVKVLWLSVDPYLREIMNEDNGLTVIPPFQIGQPIFVGSISKVLASSDPKFKEGNIVQTMSPVADYALISSEFFSIYKIEHTHAINVPLNQYLGVLGFPGLTAWVGLNVITQLQANEEVFISAAAGAVGLLAGQLAKLKGCRVVGSAGTDEKVRMLKEVYQFDEAFNYKTEKDLNSTLKRYFPSGFDVYFENVGGNTLEAALENIRRKGRIIACGMISQYNKEYKERDGVRNLMHVIGKSLKMEGFMVGDYRHMRDDFIKEVGKLLQQGRISYHMDILGRGIDEFTKAFVGLLGGKNIGKAVLLIDDGENHETLL</sequence>
<keyword evidence="1" id="KW-0560">Oxidoreductase</keyword>
<name>A0A9D4UHK6_ADICA</name>
<dbReference type="Pfam" id="PF16884">
    <property type="entry name" value="ADH_N_2"/>
    <property type="match status" value="1"/>
</dbReference>
<proteinExistence type="predicted"/>